<dbReference type="EMBL" id="MU003506">
    <property type="protein sequence ID" value="KAF2471065.1"/>
    <property type="molecule type" value="Genomic_DNA"/>
</dbReference>
<gene>
    <name evidence="1" type="ORF">BDR25DRAFT_30050</name>
</gene>
<accession>A0ACB6QYA8</accession>
<protein>
    <submittedName>
        <fullName evidence="1">Uncharacterized protein</fullName>
    </submittedName>
</protein>
<organism evidence="1 2">
    <name type="scientific">Lindgomyces ingoldianus</name>
    <dbReference type="NCBI Taxonomy" id="673940"/>
    <lineage>
        <taxon>Eukaryota</taxon>
        <taxon>Fungi</taxon>
        <taxon>Dikarya</taxon>
        <taxon>Ascomycota</taxon>
        <taxon>Pezizomycotina</taxon>
        <taxon>Dothideomycetes</taxon>
        <taxon>Pleosporomycetidae</taxon>
        <taxon>Pleosporales</taxon>
        <taxon>Lindgomycetaceae</taxon>
        <taxon>Lindgomyces</taxon>
    </lineage>
</organism>
<reference evidence="1" key="1">
    <citation type="journal article" date="2020" name="Stud. Mycol.">
        <title>101 Dothideomycetes genomes: a test case for predicting lifestyles and emergence of pathogens.</title>
        <authorList>
            <person name="Haridas S."/>
            <person name="Albert R."/>
            <person name="Binder M."/>
            <person name="Bloem J."/>
            <person name="Labutti K."/>
            <person name="Salamov A."/>
            <person name="Andreopoulos B."/>
            <person name="Baker S."/>
            <person name="Barry K."/>
            <person name="Bills G."/>
            <person name="Bluhm B."/>
            <person name="Cannon C."/>
            <person name="Castanera R."/>
            <person name="Culley D."/>
            <person name="Daum C."/>
            <person name="Ezra D."/>
            <person name="Gonzalez J."/>
            <person name="Henrissat B."/>
            <person name="Kuo A."/>
            <person name="Liang C."/>
            <person name="Lipzen A."/>
            <person name="Lutzoni F."/>
            <person name="Magnuson J."/>
            <person name="Mondo S."/>
            <person name="Nolan M."/>
            <person name="Ohm R."/>
            <person name="Pangilinan J."/>
            <person name="Park H.-J."/>
            <person name="Ramirez L."/>
            <person name="Alfaro M."/>
            <person name="Sun H."/>
            <person name="Tritt A."/>
            <person name="Yoshinaga Y."/>
            <person name="Zwiers L.-H."/>
            <person name="Turgeon B."/>
            <person name="Goodwin S."/>
            <person name="Spatafora J."/>
            <person name="Crous P."/>
            <person name="Grigoriev I."/>
        </authorList>
    </citation>
    <scope>NUCLEOTIDE SEQUENCE</scope>
    <source>
        <strain evidence="1">ATCC 200398</strain>
    </source>
</reference>
<keyword evidence="2" id="KW-1185">Reference proteome</keyword>
<sequence>MGSFQTWTAYHTTLILHIANRKGKQQEPSDQKCPRWKWTERQCHQTPCHTRPYYK</sequence>
<name>A0ACB6QYA8_9PLEO</name>
<evidence type="ECO:0000313" key="1">
    <source>
        <dbReference type="EMBL" id="KAF2471065.1"/>
    </source>
</evidence>
<comment type="caution">
    <text evidence="1">The sequence shown here is derived from an EMBL/GenBank/DDBJ whole genome shotgun (WGS) entry which is preliminary data.</text>
</comment>
<evidence type="ECO:0000313" key="2">
    <source>
        <dbReference type="Proteomes" id="UP000799755"/>
    </source>
</evidence>
<dbReference type="Proteomes" id="UP000799755">
    <property type="component" value="Unassembled WGS sequence"/>
</dbReference>
<proteinExistence type="predicted"/>